<gene>
    <name evidence="1" type="ORF">SAMN05192558_107215</name>
</gene>
<organism evidence="1 2">
    <name type="scientific">Actinokineospora alba</name>
    <dbReference type="NCBI Taxonomy" id="504798"/>
    <lineage>
        <taxon>Bacteria</taxon>
        <taxon>Bacillati</taxon>
        <taxon>Actinomycetota</taxon>
        <taxon>Actinomycetes</taxon>
        <taxon>Pseudonocardiales</taxon>
        <taxon>Pseudonocardiaceae</taxon>
        <taxon>Actinokineospora</taxon>
    </lineage>
</organism>
<dbReference type="AlphaFoldDB" id="A0A1H0R0B3"/>
<dbReference type="RefSeq" id="WP_091377761.1">
    <property type="nucleotide sequence ID" value="NZ_FNDV01000004.1"/>
</dbReference>
<dbReference type="InterPro" id="IPR029032">
    <property type="entry name" value="AhpD-like"/>
</dbReference>
<dbReference type="STRING" id="504798.SAMN05421871_104214"/>
<keyword evidence="2" id="KW-1185">Reference proteome</keyword>
<dbReference type="EMBL" id="FNJB01000007">
    <property type="protein sequence ID" value="SDP22448.1"/>
    <property type="molecule type" value="Genomic_DNA"/>
</dbReference>
<dbReference type="OrthoDB" id="3391501at2"/>
<evidence type="ECO:0000313" key="1">
    <source>
        <dbReference type="EMBL" id="SDP22448.1"/>
    </source>
</evidence>
<dbReference type="Gene3D" id="1.20.1290.10">
    <property type="entry name" value="AhpD-like"/>
    <property type="match status" value="1"/>
</dbReference>
<evidence type="ECO:0000313" key="2">
    <source>
        <dbReference type="Proteomes" id="UP000199651"/>
    </source>
</evidence>
<accession>A0A1H0R0B3</accession>
<protein>
    <submittedName>
        <fullName evidence="1">Uncharacterized protein</fullName>
    </submittedName>
</protein>
<reference evidence="2" key="1">
    <citation type="submission" date="2016-10" db="EMBL/GenBank/DDBJ databases">
        <authorList>
            <person name="Varghese N."/>
            <person name="Submissions S."/>
        </authorList>
    </citation>
    <scope>NUCLEOTIDE SEQUENCE [LARGE SCALE GENOMIC DNA]</scope>
    <source>
        <strain evidence="2">IBRC-M 10655</strain>
    </source>
</reference>
<name>A0A1H0R0B3_9PSEU</name>
<sequence length="101" mass="10506">MDDPHATALDALRAAVLDGPGATDQATRAAAASGGPLPDPLGAYVTKVREQSYRVADEDITCLRASGLDEEQIFELTVATALGAALTRLDVGLRAVREGTR</sequence>
<dbReference type="Proteomes" id="UP000199651">
    <property type="component" value="Unassembled WGS sequence"/>
</dbReference>
<dbReference type="SUPFAM" id="SSF69118">
    <property type="entry name" value="AhpD-like"/>
    <property type="match status" value="1"/>
</dbReference>
<proteinExistence type="predicted"/>